<evidence type="ECO:0000313" key="2">
    <source>
        <dbReference type="EMBL" id="EEC42536.1"/>
    </source>
</evidence>
<name>B7S4I8_PHATC</name>
<evidence type="ECO:0000313" key="3">
    <source>
        <dbReference type="Proteomes" id="UP000000759"/>
    </source>
</evidence>
<dbReference type="Proteomes" id="UP000000759">
    <property type="component" value="Unassembled WGS sequence"/>
</dbReference>
<dbReference type="EMBL" id="DS999293">
    <property type="protein sequence ID" value="EEC42536.1"/>
    <property type="molecule type" value="Genomic_DNA"/>
</dbReference>
<dbReference type="OrthoDB" id="42678at2759"/>
<dbReference type="GeneID" id="7205107"/>
<reference evidence="3" key="2">
    <citation type="submission" date="2008-08" db="EMBL/GenBank/DDBJ databases">
        <authorList>
            <consortium name="Diatom Consortium"/>
            <person name="Grigoriev I."/>
            <person name="Grimwood J."/>
            <person name="Kuo A."/>
            <person name="Otillar R.P."/>
            <person name="Salamov A."/>
            <person name="Detter J.C."/>
            <person name="Lindquist E."/>
            <person name="Shapiro H."/>
            <person name="Lucas S."/>
            <person name="Glavina del Rio T."/>
            <person name="Pitluck S."/>
            <person name="Rokhsar D."/>
            <person name="Bowler C."/>
        </authorList>
    </citation>
    <scope>GENOME REANNOTATION</scope>
    <source>
        <strain evidence="3">CCAP 1055/1</strain>
    </source>
</reference>
<dbReference type="eggNOG" id="ENOG502S6KT">
    <property type="taxonomic scope" value="Eukaryota"/>
</dbReference>
<reference evidence="2 3" key="1">
    <citation type="journal article" date="2008" name="Nature">
        <title>The Phaeodactylum genome reveals the evolutionary history of diatom genomes.</title>
        <authorList>
            <person name="Bowler C."/>
            <person name="Allen A.E."/>
            <person name="Badger J.H."/>
            <person name="Grimwood J."/>
            <person name="Jabbari K."/>
            <person name="Kuo A."/>
            <person name="Maheswari U."/>
            <person name="Martens C."/>
            <person name="Maumus F."/>
            <person name="Otillar R.P."/>
            <person name="Rayko E."/>
            <person name="Salamov A."/>
            <person name="Vandepoele K."/>
            <person name="Beszteri B."/>
            <person name="Gruber A."/>
            <person name="Heijde M."/>
            <person name="Katinka M."/>
            <person name="Mock T."/>
            <person name="Valentin K."/>
            <person name="Verret F."/>
            <person name="Berges J.A."/>
            <person name="Brownlee C."/>
            <person name="Cadoret J.P."/>
            <person name="Chiovitti A."/>
            <person name="Choi C.J."/>
            <person name="Coesel S."/>
            <person name="De Martino A."/>
            <person name="Detter J.C."/>
            <person name="Durkin C."/>
            <person name="Falciatore A."/>
            <person name="Fournet J."/>
            <person name="Haruta M."/>
            <person name="Huysman M.J."/>
            <person name="Jenkins B.D."/>
            <person name="Jiroutova K."/>
            <person name="Jorgensen R.E."/>
            <person name="Joubert Y."/>
            <person name="Kaplan A."/>
            <person name="Kroger N."/>
            <person name="Kroth P.G."/>
            <person name="La Roche J."/>
            <person name="Lindquist E."/>
            <person name="Lommer M."/>
            <person name="Martin-Jezequel V."/>
            <person name="Lopez P.J."/>
            <person name="Lucas S."/>
            <person name="Mangogna M."/>
            <person name="McGinnis K."/>
            <person name="Medlin L.K."/>
            <person name="Montsant A."/>
            <person name="Oudot-Le Secq M.P."/>
            <person name="Napoli C."/>
            <person name="Obornik M."/>
            <person name="Parker M.S."/>
            <person name="Petit J.L."/>
            <person name="Porcel B.M."/>
            <person name="Poulsen N."/>
            <person name="Robison M."/>
            <person name="Rychlewski L."/>
            <person name="Rynearson T.A."/>
            <person name="Schmutz J."/>
            <person name="Shapiro H."/>
            <person name="Siaut M."/>
            <person name="Stanley M."/>
            <person name="Sussman M.R."/>
            <person name="Taylor A.R."/>
            <person name="Vardi A."/>
            <person name="von Dassow P."/>
            <person name="Vyverman W."/>
            <person name="Willis A."/>
            <person name="Wyrwicz L.S."/>
            <person name="Rokhsar D.S."/>
            <person name="Weissenbach J."/>
            <person name="Armbrust E.V."/>
            <person name="Green B.R."/>
            <person name="Van de Peer Y."/>
            <person name="Grigoriev I.V."/>
        </authorList>
    </citation>
    <scope>NUCLEOTIDE SEQUENCE [LARGE SCALE GENOMIC DNA]</scope>
    <source>
        <strain evidence="2 3">CCAP 1055/1</strain>
    </source>
</reference>
<accession>B7S4I8</accession>
<sequence>MKLSCLFALMAPLLCASQGTTCACEAKELEFSIDCANEALLLETLAALIVDDCSTDCSSAACYKNFLIVQSHHDFCLHDDVPPPVEDAFHDFEEVCEHCSITRKRDPNLSNCPVAACDTRGDVAYQALLTEGCVSACSSSTCASNYQILRSEHDNCDEGTVSESAETGIHDLEEICEAFN</sequence>
<gene>
    <name evidence="2" type="ORF">PHATRDRAFT_bd1518</name>
</gene>
<keyword evidence="3" id="KW-1185">Reference proteome</keyword>
<dbReference type="KEGG" id="pti:PHATRDRAFT_bd1518"/>
<organism evidence="2 3">
    <name type="scientific">Phaeodactylum tricornutum (strain CCAP 1055/1)</name>
    <dbReference type="NCBI Taxonomy" id="556484"/>
    <lineage>
        <taxon>Eukaryota</taxon>
        <taxon>Sar</taxon>
        <taxon>Stramenopiles</taxon>
        <taxon>Ochrophyta</taxon>
        <taxon>Bacillariophyta</taxon>
        <taxon>Bacillariophyceae</taxon>
        <taxon>Bacillariophycidae</taxon>
        <taxon>Naviculales</taxon>
        <taxon>Phaeodactylaceae</taxon>
        <taxon>Phaeodactylum</taxon>
    </lineage>
</organism>
<feature type="non-terminal residue" evidence="2">
    <location>
        <position position="180"/>
    </location>
</feature>
<dbReference type="AlphaFoldDB" id="B7S4I8"/>
<dbReference type="PROSITE" id="PS51257">
    <property type="entry name" value="PROKAR_LIPOPROTEIN"/>
    <property type="match status" value="1"/>
</dbReference>
<dbReference type="HOGENOM" id="CLU_1478806_0_0_1"/>
<proteinExistence type="predicted"/>
<feature type="chain" id="PRO_5002863542" evidence="1">
    <location>
        <begin position="17"/>
        <end position="180"/>
    </location>
</feature>
<keyword evidence="1" id="KW-0732">Signal</keyword>
<dbReference type="RefSeq" id="XP_002176477.1">
    <property type="nucleotide sequence ID" value="XM_002176441.1"/>
</dbReference>
<dbReference type="InParanoid" id="B7S4I8"/>
<dbReference type="PaxDb" id="2850-Phatrdraft1518"/>
<feature type="signal peptide" evidence="1">
    <location>
        <begin position="1"/>
        <end position="16"/>
    </location>
</feature>
<evidence type="ECO:0000256" key="1">
    <source>
        <dbReference type="SAM" id="SignalP"/>
    </source>
</evidence>
<protein>
    <submittedName>
        <fullName evidence="2">Uncharacterized protein</fullName>
    </submittedName>
</protein>